<evidence type="ECO:0000313" key="7">
    <source>
        <dbReference type="Proteomes" id="UP000270094"/>
    </source>
</evidence>
<proteinExistence type="predicted"/>
<dbReference type="InterPro" id="IPR027370">
    <property type="entry name" value="Znf-RING_euk"/>
</dbReference>
<dbReference type="InterPro" id="IPR017907">
    <property type="entry name" value="Znf_RING_CS"/>
</dbReference>
<reference evidence="6 7" key="1">
    <citation type="submission" date="2018-11" db="EMBL/GenBank/DDBJ databases">
        <authorList>
            <consortium name="Pathogen Informatics"/>
        </authorList>
    </citation>
    <scope>NUCLEOTIDE SEQUENCE [LARGE SCALE GENOMIC DNA]</scope>
</reference>
<evidence type="ECO:0000256" key="4">
    <source>
        <dbReference type="PROSITE-ProRule" id="PRU00175"/>
    </source>
</evidence>
<dbReference type="Gene3D" id="3.30.40.10">
    <property type="entry name" value="Zinc/RING finger domain, C3HC4 (zinc finger)"/>
    <property type="match status" value="1"/>
</dbReference>
<protein>
    <recommendedName>
        <fullName evidence="5">RING-type domain-containing protein</fullName>
    </recommendedName>
</protein>
<evidence type="ECO:0000259" key="5">
    <source>
        <dbReference type="PROSITE" id="PS50089"/>
    </source>
</evidence>
<dbReference type="EMBL" id="UYYB01000512">
    <property type="protein sequence ID" value="VDM65329.1"/>
    <property type="molecule type" value="Genomic_DNA"/>
</dbReference>
<dbReference type="OrthoDB" id="5875349at2759"/>
<keyword evidence="2 4" id="KW-0863">Zinc-finger</keyword>
<evidence type="ECO:0000313" key="6">
    <source>
        <dbReference type="EMBL" id="VDM65329.1"/>
    </source>
</evidence>
<name>A0A3P7IF25_STRVU</name>
<gene>
    <name evidence="6" type="ORF">SVUK_LOCUS327</name>
</gene>
<dbReference type="AlphaFoldDB" id="A0A3P7IF25"/>
<dbReference type="InterPro" id="IPR001841">
    <property type="entry name" value="Znf_RING"/>
</dbReference>
<accession>A0A3P7IF25</accession>
<keyword evidence="3" id="KW-0862">Zinc</keyword>
<sequence>MLLRFFYCSRLPQRESRSRMSMMSCNPATSTTLTYDAQEIADCPVCCERFDHPLQLSCGHSLCSTCVERLVSSFKSFTFVIRLFKQSILDFFQFETFLQPKQNWCKTHYILRCSPRMIYNY</sequence>
<keyword evidence="1" id="KW-0479">Metal-binding</keyword>
<dbReference type="Pfam" id="PF13445">
    <property type="entry name" value="zf-RING_UBOX"/>
    <property type="match status" value="1"/>
</dbReference>
<keyword evidence="7" id="KW-1185">Reference proteome</keyword>
<dbReference type="PROSITE" id="PS00518">
    <property type="entry name" value="ZF_RING_1"/>
    <property type="match status" value="1"/>
</dbReference>
<dbReference type="SUPFAM" id="SSF57850">
    <property type="entry name" value="RING/U-box"/>
    <property type="match status" value="1"/>
</dbReference>
<organism evidence="6 7">
    <name type="scientific">Strongylus vulgaris</name>
    <name type="common">Blood worm</name>
    <dbReference type="NCBI Taxonomy" id="40348"/>
    <lineage>
        <taxon>Eukaryota</taxon>
        <taxon>Metazoa</taxon>
        <taxon>Ecdysozoa</taxon>
        <taxon>Nematoda</taxon>
        <taxon>Chromadorea</taxon>
        <taxon>Rhabditida</taxon>
        <taxon>Rhabditina</taxon>
        <taxon>Rhabditomorpha</taxon>
        <taxon>Strongyloidea</taxon>
        <taxon>Strongylidae</taxon>
        <taxon>Strongylus</taxon>
    </lineage>
</organism>
<dbReference type="Proteomes" id="UP000270094">
    <property type="component" value="Unassembled WGS sequence"/>
</dbReference>
<evidence type="ECO:0000256" key="2">
    <source>
        <dbReference type="ARBA" id="ARBA00022771"/>
    </source>
</evidence>
<dbReference type="PROSITE" id="PS50089">
    <property type="entry name" value="ZF_RING_2"/>
    <property type="match status" value="1"/>
</dbReference>
<evidence type="ECO:0000256" key="1">
    <source>
        <dbReference type="ARBA" id="ARBA00022723"/>
    </source>
</evidence>
<evidence type="ECO:0000256" key="3">
    <source>
        <dbReference type="ARBA" id="ARBA00022833"/>
    </source>
</evidence>
<dbReference type="GO" id="GO:0008270">
    <property type="term" value="F:zinc ion binding"/>
    <property type="evidence" value="ECO:0007669"/>
    <property type="project" value="UniProtKB-KW"/>
</dbReference>
<dbReference type="InterPro" id="IPR013083">
    <property type="entry name" value="Znf_RING/FYVE/PHD"/>
</dbReference>
<feature type="domain" description="RING-type" evidence="5">
    <location>
        <begin position="43"/>
        <end position="69"/>
    </location>
</feature>